<comment type="caution">
    <text evidence="8">The sequence shown here is derived from an EMBL/GenBank/DDBJ whole genome shotgun (WGS) entry which is preliminary data.</text>
</comment>
<keyword evidence="6" id="KW-1133">Transmembrane helix</keyword>
<evidence type="ECO:0000256" key="2">
    <source>
        <dbReference type="ARBA" id="ARBA00022801"/>
    </source>
</evidence>
<dbReference type="InterPro" id="IPR002641">
    <property type="entry name" value="PNPLA_dom"/>
</dbReference>
<feature type="short sequence motif" description="GXSXG" evidence="4">
    <location>
        <begin position="45"/>
        <end position="49"/>
    </location>
</feature>
<keyword evidence="9" id="KW-1185">Reference proteome</keyword>
<keyword evidence="3 4" id="KW-0443">Lipid metabolism</keyword>
<feature type="transmembrane region" description="Helical" evidence="6">
    <location>
        <begin position="6"/>
        <end position="30"/>
    </location>
</feature>
<reference evidence="8 9" key="1">
    <citation type="submission" date="2024-06" db="EMBL/GenBank/DDBJ databases">
        <authorList>
            <person name="Pan Q."/>
            <person name="Wen M."/>
            <person name="Jouanno E."/>
            <person name="Zahm M."/>
            <person name="Klopp C."/>
            <person name="Cabau C."/>
            <person name="Louis A."/>
            <person name="Berthelot C."/>
            <person name="Parey E."/>
            <person name="Roest Crollius H."/>
            <person name="Montfort J."/>
            <person name="Robinson-Rechavi M."/>
            <person name="Bouchez O."/>
            <person name="Lampietro C."/>
            <person name="Lopez Roques C."/>
            <person name="Donnadieu C."/>
            <person name="Postlethwait J."/>
            <person name="Bobe J."/>
            <person name="Verreycken H."/>
            <person name="Guiguen Y."/>
        </authorList>
    </citation>
    <scope>NUCLEOTIDE SEQUENCE [LARGE SCALE GENOMIC DNA]</scope>
    <source>
        <strain evidence="8">Up_M1</strain>
        <tissue evidence="8">Testis</tissue>
    </source>
</reference>
<feature type="transmembrane region" description="Helical" evidence="6">
    <location>
        <begin position="42"/>
        <end position="62"/>
    </location>
</feature>
<feature type="active site" description="Nucleophile" evidence="4">
    <location>
        <position position="47"/>
    </location>
</feature>
<dbReference type="FunFam" id="3.40.1090.10:FF:000003">
    <property type="entry name" value="Patatin-like phospholipase domain-containing protein 2"/>
    <property type="match status" value="1"/>
</dbReference>
<evidence type="ECO:0000256" key="3">
    <source>
        <dbReference type="ARBA" id="ARBA00023098"/>
    </source>
</evidence>
<comment type="caution">
    <text evidence="4">Lacks conserved residue(s) required for the propagation of feature annotation.</text>
</comment>
<name>A0ABD0W987_UMBPY</name>
<protein>
    <recommendedName>
        <fullName evidence="1">triacylglycerol lipase</fullName>
        <ecNumber evidence="1">3.1.1.3</ecNumber>
    </recommendedName>
</protein>
<dbReference type="AlphaFoldDB" id="A0ABD0W987"/>
<dbReference type="InterPro" id="IPR033562">
    <property type="entry name" value="PLPL"/>
</dbReference>
<dbReference type="Proteomes" id="UP001557470">
    <property type="component" value="Unassembled WGS sequence"/>
</dbReference>
<evidence type="ECO:0000313" key="8">
    <source>
        <dbReference type="EMBL" id="KAL0967950.1"/>
    </source>
</evidence>
<evidence type="ECO:0000313" key="9">
    <source>
        <dbReference type="Proteomes" id="UP001557470"/>
    </source>
</evidence>
<evidence type="ECO:0000256" key="4">
    <source>
        <dbReference type="PROSITE-ProRule" id="PRU01161"/>
    </source>
</evidence>
<accession>A0ABD0W987</accession>
<gene>
    <name evidence="8" type="ORF">UPYG_G00260250</name>
</gene>
<dbReference type="SUPFAM" id="SSF52151">
    <property type="entry name" value="FabD/lysophospholipase-like"/>
    <property type="match status" value="1"/>
</dbReference>
<dbReference type="PANTHER" id="PTHR12406:SF22">
    <property type="entry name" value="1-ACYLGLYCEROL-3-PHOSPHATE O-ACYLTRANSFERASE PNPLA3"/>
    <property type="match status" value="1"/>
</dbReference>
<evidence type="ECO:0000256" key="5">
    <source>
        <dbReference type="SAM" id="MobiDB-lite"/>
    </source>
</evidence>
<sequence>MFDLKGAWNISFAGCGFTSIYYVGVVSCFLEHASFLVKGASNISGASSGCLIAAVLAIGMPLEQYCENVMSMVKEARKWKLSTLHPSFKLMKMVRDFLEQDLPADAHIHASGRLCVSLTRVSDRKNVLVSEFHSREELIQVLLCSCFYPLYCGIIPPVYRGERYVDGALSNNMPHYDLKNTITVCTFSGESDVCPRESPLNFHQYHQNNASIQFNTNNLHRVIMSFLPPEPQVMAEMCQNGYTDALRFLRECKLIRSERPLAGVITEAGCSSLYYCDWGSASRDATAKETELTEALQLSRHKTRVKQHCRRDAQSIEDLPLSIKKVLCEACKVRHSGSLFSQATELLPVRVLSYLFLPVELAYSIAKRLFNWMPEMLSDICWLYRLAANTSRRTWKLSAQDINRTPRCVTESLESSETRTMPSRSPHEAGNFALPIGLPSY</sequence>
<organism evidence="8 9">
    <name type="scientific">Umbra pygmaea</name>
    <name type="common">Eastern mudminnow</name>
    <dbReference type="NCBI Taxonomy" id="75934"/>
    <lineage>
        <taxon>Eukaryota</taxon>
        <taxon>Metazoa</taxon>
        <taxon>Chordata</taxon>
        <taxon>Craniata</taxon>
        <taxon>Vertebrata</taxon>
        <taxon>Euteleostomi</taxon>
        <taxon>Actinopterygii</taxon>
        <taxon>Neopterygii</taxon>
        <taxon>Teleostei</taxon>
        <taxon>Protacanthopterygii</taxon>
        <taxon>Esociformes</taxon>
        <taxon>Umbridae</taxon>
        <taxon>Umbra</taxon>
    </lineage>
</organism>
<dbReference type="GO" id="GO:0004806">
    <property type="term" value="F:triacylglycerol lipase activity"/>
    <property type="evidence" value="ECO:0007669"/>
    <property type="project" value="UniProtKB-EC"/>
</dbReference>
<feature type="region of interest" description="Disordered" evidence="5">
    <location>
        <begin position="411"/>
        <end position="430"/>
    </location>
</feature>
<dbReference type="PANTHER" id="PTHR12406">
    <property type="entry name" value="CALCIUM-INDEPENDENT PHOSPHOLIPASE A2 IPLA2 -RELATED"/>
    <property type="match status" value="1"/>
</dbReference>
<keyword evidence="2 4" id="KW-0378">Hydrolase</keyword>
<dbReference type="EC" id="3.1.1.3" evidence="1"/>
<feature type="compositionally biased region" description="Polar residues" evidence="5">
    <location>
        <begin position="412"/>
        <end position="423"/>
    </location>
</feature>
<dbReference type="PROSITE" id="PS51257">
    <property type="entry name" value="PROKAR_LIPOPROTEIN"/>
    <property type="match status" value="1"/>
</dbReference>
<feature type="short sequence motif" description="DGA/G" evidence="4">
    <location>
        <begin position="166"/>
        <end position="168"/>
    </location>
</feature>
<proteinExistence type="predicted"/>
<dbReference type="EMBL" id="JAGEUA010000008">
    <property type="protein sequence ID" value="KAL0967950.1"/>
    <property type="molecule type" value="Genomic_DNA"/>
</dbReference>
<dbReference type="PROSITE" id="PS51635">
    <property type="entry name" value="PNPLA"/>
    <property type="match status" value="1"/>
</dbReference>
<feature type="domain" description="PNPLA" evidence="7">
    <location>
        <begin position="10"/>
        <end position="179"/>
    </location>
</feature>
<dbReference type="Gene3D" id="3.40.1090.10">
    <property type="entry name" value="Cytosolic phospholipase A2 catalytic domain"/>
    <property type="match status" value="1"/>
</dbReference>
<keyword evidence="4" id="KW-0442">Lipid degradation</keyword>
<evidence type="ECO:0000256" key="6">
    <source>
        <dbReference type="SAM" id="Phobius"/>
    </source>
</evidence>
<evidence type="ECO:0000256" key="1">
    <source>
        <dbReference type="ARBA" id="ARBA00013279"/>
    </source>
</evidence>
<feature type="active site" description="Proton acceptor" evidence="4">
    <location>
        <position position="166"/>
    </location>
</feature>
<keyword evidence="6" id="KW-0472">Membrane</keyword>
<evidence type="ECO:0000259" key="7">
    <source>
        <dbReference type="PROSITE" id="PS51635"/>
    </source>
</evidence>
<keyword evidence="6" id="KW-0812">Transmembrane</keyword>
<dbReference type="Pfam" id="PF01734">
    <property type="entry name" value="Patatin"/>
    <property type="match status" value="1"/>
</dbReference>
<dbReference type="GO" id="GO:0016042">
    <property type="term" value="P:lipid catabolic process"/>
    <property type="evidence" value="ECO:0007669"/>
    <property type="project" value="UniProtKB-UniRule"/>
</dbReference>
<dbReference type="InterPro" id="IPR016035">
    <property type="entry name" value="Acyl_Trfase/lysoPLipase"/>
</dbReference>